<proteinExistence type="predicted"/>
<dbReference type="EMBL" id="JAPDHZ010000008">
    <property type="protein sequence ID" value="MDG0795107.1"/>
    <property type="molecule type" value="Genomic_DNA"/>
</dbReference>
<feature type="transmembrane region" description="Helical" evidence="1">
    <location>
        <begin position="33"/>
        <end position="55"/>
    </location>
</feature>
<feature type="transmembrane region" description="Helical" evidence="1">
    <location>
        <begin position="108"/>
        <end position="126"/>
    </location>
</feature>
<gene>
    <name evidence="2" type="ORF">OMP38_32975</name>
</gene>
<feature type="transmembrane region" description="Helical" evidence="1">
    <location>
        <begin position="67"/>
        <end position="88"/>
    </location>
</feature>
<accession>A0A9X4KS23</accession>
<dbReference type="RefSeq" id="WP_277568806.1">
    <property type="nucleotide sequence ID" value="NZ_JAPDHZ010000008.1"/>
</dbReference>
<evidence type="ECO:0000256" key="1">
    <source>
        <dbReference type="SAM" id="Phobius"/>
    </source>
</evidence>
<organism evidence="2 3">
    <name type="scientific">Cohnella ginsengisoli</name>
    <dbReference type="NCBI Taxonomy" id="425004"/>
    <lineage>
        <taxon>Bacteria</taxon>
        <taxon>Bacillati</taxon>
        <taxon>Bacillota</taxon>
        <taxon>Bacilli</taxon>
        <taxon>Bacillales</taxon>
        <taxon>Paenibacillaceae</taxon>
        <taxon>Cohnella</taxon>
    </lineage>
</organism>
<feature type="transmembrane region" description="Helical" evidence="1">
    <location>
        <begin position="165"/>
        <end position="189"/>
    </location>
</feature>
<keyword evidence="1" id="KW-1133">Transmembrane helix</keyword>
<dbReference type="Proteomes" id="UP001153387">
    <property type="component" value="Unassembled WGS sequence"/>
</dbReference>
<evidence type="ECO:0000313" key="3">
    <source>
        <dbReference type="Proteomes" id="UP001153387"/>
    </source>
</evidence>
<name>A0A9X4KS23_9BACL</name>
<comment type="caution">
    <text evidence="2">The sequence shown here is derived from an EMBL/GenBank/DDBJ whole genome shotgun (WGS) entry which is preliminary data.</text>
</comment>
<protein>
    <submittedName>
        <fullName evidence="2">Uncharacterized protein</fullName>
    </submittedName>
</protein>
<keyword evidence="1" id="KW-0812">Transmembrane</keyword>
<keyword evidence="3" id="KW-1185">Reference proteome</keyword>
<keyword evidence="1" id="KW-0472">Membrane</keyword>
<feature type="transmembrane region" description="Helical" evidence="1">
    <location>
        <begin position="133"/>
        <end position="153"/>
    </location>
</feature>
<evidence type="ECO:0000313" key="2">
    <source>
        <dbReference type="EMBL" id="MDG0795107.1"/>
    </source>
</evidence>
<feature type="transmembrane region" description="Helical" evidence="1">
    <location>
        <begin position="9"/>
        <end position="27"/>
    </location>
</feature>
<sequence length="214" mass="24834">MRERYRSSMHVYFTVAFIVIFFAWTAAFHDHRLLKSVGITLFPVIGAGFAFAWTLRTSLRLTDKSRYTWLLYGIGMLCFIVAQGTWFYDLLFSDEAMSYPSASDFFWLMQYGLNLIAALYHLTLIRKVTRIRFIFNTVIFMVVASSLSFQFLIKPILESNERSMPALITSLSYPILDLGVLLATISLYYHSKISLHKKNHAPPGRRIHAPDRRR</sequence>
<dbReference type="AlphaFoldDB" id="A0A9X4KS23"/>
<reference evidence="2 3" key="1">
    <citation type="submission" date="2022-10" db="EMBL/GenBank/DDBJ databases">
        <title>Comparative genomic analysis of Cohnella hashimotonis sp. nov., isolated from the International Space Station.</title>
        <authorList>
            <person name="Simpson A."/>
            <person name="Venkateswaran K."/>
        </authorList>
    </citation>
    <scope>NUCLEOTIDE SEQUENCE [LARGE SCALE GENOMIC DNA]</scope>
    <source>
        <strain evidence="2 3">DSM 18997</strain>
    </source>
</reference>